<dbReference type="EMBL" id="KB467887">
    <property type="protein sequence ID" value="PCH36551.1"/>
    <property type="molecule type" value="Genomic_DNA"/>
</dbReference>
<sequence>MSDITSWIRPIDSDRLLSDCVRTSDALHWIRNNAGCKLLAVPDWRHPDITNCNEPVRVCLIYPTNEGSKSCMNHDLKDGHYYQSDWRPEEDTLIKRYESKEDRVD</sequence>
<reference evidence="1 2" key="1">
    <citation type="journal article" date="2012" name="Science">
        <title>The Paleozoic origin of enzymatic lignin decomposition reconstructed from 31 fungal genomes.</title>
        <authorList>
            <person name="Floudas D."/>
            <person name="Binder M."/>
            <person name="Riley R."/>
            <person name="Barry K."/>
            <person name="Blanchette R.A."/>
            <person name="Henrissat B."/>
            <person name="Martinez A.T."/>
            <person name="Otillar R."/>
            <person name="Spatafora J.W."/>
            <person name="Yadav J.S."/>
            <person name="Aerts A."/>
            <person name="Benoit I."/>
            <person name="Boyd A."/>
            <person name="Carlson A."/>
            <person name="Copeland A."/>
            <person name="Coutinho P.M."/>
            <person name="de Vries R.P."/>
            <person name="Ferreira P."/>
            <person name="Findley K."/>
            <person name="Foster B."/>
            <person name="Gaskell J."/>
            <person name="Glotzer D."/>
            <person name="Gorecki P."/>
            <person name="Heitman J."/>
            <person name="Hesse C."/>
            <person name="Hori C."/>
            <person name="Igarashi K."/>
            <person name="Jurgens J.A."/>
            <person name="Kallen N."/>
            <person name="Kersten P."/>
            <person name="Kohler A."/>
            <person name="Kuees U."/>
            <person name="Kumar T.K.A."/>
            <person name="Kuo A."/>
            <person name="LaButti K."/>
            <person name="Larrondo L.F."/>
            <person name="Lindquist E."/>
            <person name="Ling A."/>
            <person name="Lombard V."/>
            <person name="Lucas S."/>
            <person name="Lundell T."/>
            <person name="Martin R."/>
            <person name="McLaughlin D.J."/>
            <person name="Morgenstern I."/>
            <person name="Morin E."/>
            <person name="Murat C."/>
            <person name="Nagy L.G."/>
            <person name="Nolan M."/>
            <person name="Ohm R.A."/>
            <person name="Patyshakuliyeva A."/>
            <person name="Rokas A."/>
            <person name="Ruiz-Duenas F.J."/>
            <person name="Sabat G."/>
            <person name="Salamov A."/>
            <person name="Samejima M."/>
            <person name="Schmutz J."/>
            <person name="Slot J.C."/>
            <person name="St John F."/>
            <person name="Stenlid J."/>
            <person name="Sun H."/>
            <person name="Sun S."/>
            <person name="Syed K."/>
            <person name="Tsang A."/>
            <person name="Wiebenga A."/>
            <person name="Young D."/>
            <person name="Pisabarro A."/>
            <person name="Eastwood D.C."/>
            <person name="Martin F."/>
            <person name="Cullen D."/>
            <person name="Grigoriev I.V."/>
            <person name="Hibbett D.S."/>
        </authorList>
    </citation>
    <scope>NUCLEOTIDE SEQUENCE [LARGE SCALE GENOMIC DNA]</scope>
    <source>
        <strain evidence="1 2">MD-104</strain>
    </source>
</reference>
<dbReference type="AlphaFoldDB" id="A0A2H3J3K8"/>
<accession>A0A2H3J3K8</accession>
<name>A0A2H3J3K8_WOLCO</name>
<gene>
    <name evidence="1" type="ORF">WOLCODRAFT_166989</name>
</gene>
<keyword evidence="2" id="KW-1185">Reference proteome</keyword>
<evidence type="ECO:0000313" key="1">
    <source>
        <dbReference type="EMBL" id="PCH36551.1"/>
    </source>
</evidence>
<organism evidence="1 2">
    <name type="scientific">Wolfiporia cocos (strain MD-104)</name>
    <name type="common">Brown rot fungus</name>
    <dbReference type="NCBI Taxonomy" id="742152"/>
    <lineage>
        <taxon>Eukaryota</taxon>
        <taxon>Fungi</taxon>
        <taxon>Dikarya</taxon>
        <taxon>Basidiomycota</taxon>
        <taxon>Agaricomycotina</taxon>
        <taxon>Agaricomycetes</taxon>
        <taxon>Polyporales</taxon>
        <taxon>Phaeolaceae</taxon>
        <taxon>Wolfiporia</taxon>
    </lineage>
</organism>
<evidence type="ECO:0000313" key="2">
    <source>
        <dbReference type="Proteomes" id="UP000218811"/>
    </source>
</evidence>
<dbReference type="Proteomes" id="UP000218811">
    <property type="component" value="Unassembled WGS sequence"/>
</dbReference>
<protein>
    <submittedName>
        <fullName evidence="1">Uncharacterized protein</fullName>
    </submittedName>
</protein>
<proteinExistence type="predicted"/>